<protein>
    <submittedName>
        <fullName evidence="2">Uncharacterized protein</fullName>
    </submittedName>
</protein>
<gene>
    <name evidence="2" type="ORF">PACILC2_09230</name>
</gene>
<feature type="transmembrane region" description="Helical" evidence="1">
    <location>
        <begin position="135"/>
        <end position="154"/>
    </location>
</feature>
<dbReference type="PANTHER" id="PTHR43185:SF2">
    <property type="entry name" value="FERROUS IRON TRANSPORT PROTEIN B"/>
    <property type="match status" value="1"/>
</dbReference>
<keyword evidence="3" id="KW-1185">Reference proteome</keyword>
<keyword evidence="1" id="KW-0812">Transmembrane</keyword>
<accession>A0ABQ4N2F4</accession>
<reference evidence="2 3" key="1">
    <citation type="submission" date="2021-04" db="EMBL/GenBank/DDBJ databases">
        <title>Draft genome sequence of Paenibacillus cisolokensis, LC2-13A.</title>
        <authorList>
            <person name="Uke A."/>
            <person name="Chhe C."/>
            <person name="Baramee S."/>
            <person name="Kosugi A."/>
        </authorList>
    </citation>
    <scope>NUCLEOTIDE SEQUENCE [LARGE SCALE GENOMIC DNA]</scope>
    <source>
        <strain evidence="2 3">LC2-13A</strain>
    </source>
</reference>
<dbReference type="InterPro" id="IPR050860">
    <property type="entry name" value="FeoB_GTPase"/>
</dbReference>
<sequence>MGFPAHTDGAALRSLMQKIDKGEQTGIRDQIVVDLYRKAHELCADTVTYKDRKKLMETYKLDRILTSRVWGFPIMLAMLGVVFWLTIAGANVPSSMLAGFFGRIEGYLTAAFQALHAPDWLHGILVLGLYRGTSWVVSVMLPPMAIFFPIFALLENFGYLPRVAFNMDRLFKNPAATASRH</sequence>
<proteinExistence type="predicted"/>
<keyword evidence="1" id="KW-1133">Transmembrane helix</keyword>
<organism evidence="2 3">
    <name type="scientific">Paenibacillus cisolokensis</name>
    <dbReference type="NCBI Taxonomy" id="1658519"/>
    <lineage>
        <taxon>Bacteria</taxon>
        <taxon>Bacillati</taxon>
        <taxon>Bacillota</taxon>
        <taxon>Bacilli</taxon>
        <taxon>Bacillales</taxon>
        <taxon>Paenibacillaceae</taxon>
        <taxon>Paenibacillus</taxon>
    </lineage>
</organism>
<comment type="caution">
    <text evidence="2">The sequence shown here is derived from an EMBL/GenBank/DDBJ whole genome shotgun (WGS) entry which is preliminary data.</text>
</comment>
<evidence type="ECO:0000313" key="3">
    <source>
        <dbReference type="Proteomes" id="UP000680304"/>
    </source>
</evidence>
<evidence type="ECO:0000256" key="1">
    <source>
        <dbReference type="SAM" id="Phobius"/>
    </source>
</evidence>
<feature type="transmembrane region" description="Helical" evidence="1">
    <location>
        <begin position="69"/>
        <end position="87"/>
    </location>
</feature>
<name>A0ABQ4N2F4_9BACL</name>
<keyword evidence="1" id="KW-0472">Membrane</keyword>
<dbReference type="PANTHER" id="PTHR43185">
    <property type="entry name" value="FERROUS IRON TRANSPORT PROTEIN B"/>
    <property type="match status" value="1"/>
</dbReference>
<evidence type="ECO:0000313" key="2">
    <source>
        <dbReference type="EMBL" id="GIQ62355.1"/>
    </source>
</evidence>
<dbReference type="Proteomes" id="UP000680304">
    <property type="component" value="Unassembled WGS sequence"/>
</dbReference>
<dbReference type="EMBL" id="BOVJ01000027">
    <property type="protein sequence ID" value="GIQ62355.1"/>
    <property type="molecule type" value="Genomic_DNA"/>
</dbReference>